<evidence type="ECO:0000313" key="2">
    <source>
        <dbReference type="EMBL" id="PIG80293.1"/>
    </source>
</evidence>
<dbReference type="Proteomes" id="UP000231358">
    <property type="component" value="Unassembled WGS sequence"/>
</dbReference>
<evidence type="ECO:0000313" key="3">
    <source>
        <dbReference type="Proteomes" id="UP000231358"/>
    </source>
</evidence>
<protein>
    <submittedName>
        <fullName evidence="2">Uncharacterized protein</fullName>
    </submittedName>
</protein>
<comment type="caution">
    <text evidence="2">The sequence shown here is derived from an EMBL/GenBank/DDBJ whole genome shotgun (WGS) entry which is preliminary data.</text>
</comment>
<feature type="compositionally biased region" description="Basic and acidic residues" evidence="1">
    <location>
        <begin position="183"/>
        <end position="199"/>
    </location>
</feature>
<proteinExistence type="predicted"/>
<feature type="region of interest" description="Disordered" evidence="1">
    <location>
        <begin position="113"/>
        <end position="216"/>
    </location>
</feature>
<name>A0A2G7FIA8_9EURO</name>
<accession>A0A2G7FIA8</accession>
<reference evidence="2 3" key="1">
    <citation type="submission" date="2017-05" db="EMBL/GenBank/DDBJ databases">
        <title>Genome sequence for an aflatoxigenic pathogen of Argentinian peanut, Aspergillus arachidicola.</title>
        <authorList>
            <person name="Moore G."/>
            <person name="Beltz S.B."/>
            <person name="Mack B.M."/>
        </authorList>
    </citation>
    <scope>NUCLEOTIDE SEQUENCE [LARGE SCALE GENOMIC DNA]</scope>
    <source>
        <strain evidence="2 3">CBS 117610</strain>
    </source>
</reference>
<keyword evidence="3" id="KW-1185">Reference proteome</keyword>
<sequence>MTNSTLIQLPPNFIPKNVHPTPTTPQNHHLHSTQNPISQTPLEQDQQQEQRTRHHGDNVQTITRGPQSRPSNSDALSEHTQRKQQPRDLHSAANVDTEYGVEQQPAEGDIAARVQGKSTRAREQAGAHAGPVGSALGPGCPASASAGDGGELRELGRKREEHDRILGERVGRSPAEPEEVEDSSERDRAWRRKLEREGEVDVGSAVGEGTGSAVVR</sequence>
<dbReference type="EMBL" id="NEXV01000621">
    <property type="protein sequence ID" value="PIG80293.1"/>
    <property type="molecule type" value="Genomic_DNA"/>
</dbReference>
<feature type="compositionally biased region" description="Polar residues" evidence="1">
    <location>
        <begin position="20"/>
        <end position="42"/>
    </location>
</feature>
<feature type="compositionally biased region" description="Basic and acidic residues" evidence="1">
    <location>
        <begin position="48"/>
        <end position="57"/>
    </location>
</feature>
<organism evidence="2 3">
    <name type="scientific">Aspergillus arachidicola</name>
    <dbReference type="NCBI Taxonomy" id="656916"/>
    <lineage>
        <taxon>Eukaryota</taxon>
        <taxon>Fungi</taxon>
        <taxon>Dikarya</taxon>
        <taxon>Ascomycota</taxon>
        <taxon>Pezizomycotina</taxon>
        <taxon>Eurotiomycetes</taxon>
        <taxon>Eurotiomycetidae</taxon>
        <taxon>Eurotiales</taxon>
        <taxon>Aspergillaceae</taxon>
        <taxon>Aspergillus</taxon>
        <taxon>Aspergillus subgen. Circumdati</taxon>
    </lineage>
</organism>
<dbReference type="AlphaFoldDB" id="A0A2G7FIA8"/>
<evidence type="ECO:0000256" key="1">
    <source>
        <dbReference type="SAM" id="MobiDB-lite"/>
    </source>
</evidence>
<gene>
    <name evidence="2" type="ORF">AARAC_011260</name>
</gene>
<feature type="region of interest" description="Disordered" evidence="1">
    <location>
        <begin position="1"/>
        <end position="90"/>
    </location>
</feature>
<feature type="compositionally biased region" description="Basic and acidic residues" evidence="1">
    <location>
        <begin position="76"/>
        <end position="90"/>
    </location>
</feature>
<feature type="compositionally biased region" description="Basic and acidic residues" evidence="1">
    <location>
        <begin position="150"/>
        <end position="171"/>
    </location>
</feature>
<feature type="compositionally biased region" description="Polar residues" evidence="1">
    <location>
        <begin position="58"/>
        <end position="75"/>
    </location>
</feature>